<dbReference type="PANTHER" id="PTHR37984:SF15">
    <property type="entry name" value="INTEGRASE CATALYTIC DOMAIN-CONTAINING PROTEIN"/>
    <property type="match status" value="1"/>
</dbReference>
<reference evidence="2 3" key="1">
    <citation type="journal article" date="2023" name="BMC Biol.">
        <title>The compact genome of the sponge Oopsacas minuta (Hexactinellida) is lacking key metazoan core genes.</title>
        <authorList>
            <person name="Santini S."/>
            <person name="Schenkelaars Q."/>
            <person name="Jourda C."/>
            <person name="Duchesne M."/>
            <person name="Belahbib H."/>
            <person name="Rocher C."/>
            <person name="Selva M."/>
            <person name="Riesgo A."/>
            <person name="Vervoort M."/>
            <person name="Leys S.P."/>
            <person name="Kodjabachian L."/>
            <person name="Le Bivic A."/>
            <person name="Borchiellini C."/>
            <person name="Claverie J.M."/>
            <person name="Renard E."/>
        </authorList>
    </citation>
    <scope>NUCLEOTIDE SEQUENCE [LARGE SCALE GENOMIC DNA]</scope>
    <source>
        <strain evidence="2">SPO-2</strain>
    </source>
</reference>
<dbReference type="InterPro" id="IPR001584">
    <property type="entry name" value="Integrase_cat-core"/>
</dbReference>
<keyword evidence="3" id="KW-1185">Reference proteome</keyword>
<evidence type="ECO:0000313" key="3">
    <source>
        <dbReference type="Proteomes" id="UP001165289"/>
    </source>
</evidence>
<dbReference type="InterPro" id="IPR050951">
    <property type="entry name" value="Retrovirus_Pol_polyprotein"/>
</dbReference>
<protein>
    <submittedName>
        <fullName evidence="2">Gypsy retrotransposon integrase-like protein 1</fullName>
    </submittedName>
</protein>
<dbReference type="AlphaFoldDB" id="A0AAV7KE27"/>
<feature type="domain" description="Integrase catalytic" evidence="1">
    <location>
        <begin position="29"/>
        <end position="114"/>
    </location>
</feature>
<evidence type="ECO:0000259" key="1">
    <source>
        <dbReference type="PROSITE" id="PS50994"/>
    </source>
</evidence>
<dbReference type="GO" id="GO:0003676">
    <property type="term" value="F:nucleic acid binding"/>
    <property type="evidence" value="ECO:0007669"/>
    <property type="project" value="InterPro"/>
</dbReference>
<dbReference type="Pfam" id="PF00665">
    <property type="entry name" value="rve"/>
    <property type="match status" value="1"/>
</dbReference>
<comment type="caution">
    <text evidence="2">The sequence shown here is derived from an EMBL/GenBank/DDBJ whole genome shotgun (WGS) entry which is preliminary data.</text>
</comment>
<dbReference type="PROSITE" id="PS50994">
    <property type="entry name" value="INTEGRASE"/>
    <property type="match status" value="1"/>
</dbReference>
<dbReference type="InterPro" id="IPR012337">
    <property type="entry name" value="RNaseH-like_sf"/>
</dbReference>
<sequence length="114" mass="12993">MLKDITKFVQACIRCIKNQSTLKSPSNPLQPLPVMTKVWFLIGMDLTGPLIESNGYIYILTVIDHFARWLETRPLRNKEAKEVAKGLFSIYCRQGAPVQIISDNGTEFTNKLHK</sequence>
<evidence type="ECO:0000313" key="2">
    <source>
        <dbReference type="EMBL" id="KAI6658884.1"/>
    </source>
</evidence>
<dbReference type="Gene3D" id="3.30.420.10">
    <property type="entry name" value="Ribonuclease H-like superfamily/Ribonuclease H"/>
    <property type="match status" value="1"/>
</dbReference>
<dbReference type="GO" id="GO:0015074">
    <property type="term" value="P:DNA integration"/>
    <property type="evidence" value="ECO:0007669"/>
    <property type="project" value="InterPro"/>
</dbReference>
<gene>
    <name evidence="2" type="ORF">LOD99_10925</name>
</gene>
<dbReference type="Proteomes" id="UP001165289">
    <property type="component" value="Unassembled WGS sequence"/>
</dbReference>
<organism evidence="2 3">
    <name type="scientific">Oopsacas minuta</name>
    <dbReference type="NCBI Taxonomy" id="111878"/>
    <lineage>
        <taxon>Eukaryota</taxon>
        <taxon>Metazoa</taxon>
        <taxon>Porifera</taxon>
        <taxon>Hexactinellida</taxon>
        <taxon>Hexasterophora</taxon>
        <taxon>Lyssacinosida</taxon>
        <taxon>Leucopsacidae</taxon>
        <taxon>Oopsacas</taxon>
    </lineage>
</organism>
<dbReference type="SUPFAM" id="SSF53098">
    <property type="entry name" value="Ribonuclease H-like"/>
    <property type="match status" value="1"/>
</dbReference>
<name>A0AAV7KE27_9METZ</name>
<dbReference type="InterPro" id="IPR036397">
    <property type="entry name" value="RNaseH_sf"/>
</dbReference>
<proteinExistence type="predicted"/>
<accession>A0AAV7KE27</accession>
<dbReference type="EMBL" id="JAKMXF010000075">
    <property type="protein sequence ID" value="KAI6658884.1"/>
    <property type="molecule type" value="Genomic_DNA"/>
</dbReference>
<dbReference type="PANTHER" id="PTHR37984">
    <property type="entry name" value="PROTEIN CBG26694"/>
    <property type="match status" value="1"/>
</dbReference>